<name>A0A1M5F886_9ACTN</name>
<dbReference type="OrthoDB" id="3513479at2"/>
<gene>
    <name evidence="7" type="ORF">SAMN05444351_1122</name>
</gene>
<dbReference type="InterPro" id="IPR053160">
    <property type="entry name" value="MFS_DHA3_Transporter"/>
</dbReference>
<dbReference type="EMBL" id="FQVX01000001">
    <property type="protein sequence ID" value="SHF87830.1"/>
    <property type="molecule type" value="Genomic_DNA"/>
</dbReference>
<accession>A0A1M5F886</accession>
<dbReference type="PANTHER" id="PTHR23530:SF1">
    <property type="entry name" value="PERMEASE, MAJOR FACILITATOR SUPERFAMILY-RELATED"/>
    <property type="match status" value="1"/>
</dbReference>
<feature type="transmembrane region" description="Helical" evidence="5">
    <location>
        <begin position="172"/>
        <end position="195"/>
    </location>
</feature>
<evidence type="ECO:0000256" key="4">
    <source>
        <dbReference type="ARBA" id="ARBA00023136"/>
    </source>
</evidence>
<feature type="transmembrane region" description="Helical" evidence="5">
    <location>
        <begin position="301"/>
        <end position="322"/>
    </location>
</feature>
<feature type="transmembrane region" description="Helical" evidence="5">
    <location>
        <begin position="386"/>
        <end position="409"/>
    </location>
</feature>
<dbReference type="InterPro" id="IPR036259">
    <property type="entry name" value="MFS_trans_sf"/>
</dbReference>
<keyword evidence="8" id="KW-1185">Reference proteome</keyword>
<dbReference type="Gene3D" id="1.20.1250.20">
    <property type="entry name" value="MFS general substrate transporter like domains"/>
    <property type="match status" value="1"/>
</dbReference>
<dbReference type="Pfam" id="PF07690">
    <property type="entry name" value="MFS_1"/>
    <property type="match status" value="1"/>
</dbReference>
<evidence type="ECO:0000256" key="2">
    <source>
        <dbReference type="ARBA" id="ARBA00022692"/>
    </source>
</evidence>
<evidence type="ECO:0000256" key="5">
    <source>
        <dbReference type="SAM" id="Phobius"/>
    </source>
</evidence>
<dbReference type="InterPro" id="IPR020846">
    <property type="entry name" value="MFS_dom"/>
</dbReference>
<keyword evidence="2 5" id="KW-0812">Transmembrane</keyword>
<organism evidence="7 8">
    <name type="scientific">Geodermatophilus nigrescens</name>
    <dbReference type="NCBI Taxonomy" id="1070870"/>
    <lineage>
        <taxon>Bacteria</taxon>
        <taxon>Bacillati</taxon>
        <taxon>Actinomycetota</taxon>
        <taxon>Actinomycetes</taxon>
        <taxon>Geodermatophilales</taxon>
        <taxon>Geodermatophilaceae</taxon>
        <taxon>Geodermatophilus</taxon>
    </lineage>
</organism>
<sequence>MSASLTVRAAGRRFVGLTALRWLPVGLSAPVTVLLAASRGLSPADVGVVIAVYSVVVLVLELPTGGLADSLGTRPVLVASAVFSTAGLVALGFADSVAAFAVAEALRGVGRALDSGPLEAWYVDTVRAADPDADVAPGLSRAGAADGAGLCLGAVVGGLLPLLSGRAGDDALVLPVLAAAVLTAVSAVAVALLVVDPPGAPRRRLADAGAGVRAVPAVVRDTARLVARDRLLRRVLAVSLLVGAVLSTLELLGPLYAAELTGSGASGATLFGVVMAVSFAAAGLGALLAPAARRLARGSGPVAAAGLAAVGALAIAAVPLAGPVALTALFAVFYVGNAAAWPLWKSVLHGRVGAGRRATALSASSFALQIGALGGSLGLARLADAAGLSAGFLGAAVAALLTGLVSLGLRSRSPVAASRTG</sequence>
<feature type="transmembrane region" description="Helical" evidence="5">
    <location>
        <begin position="235"/>
        <end position="256"/>
    </location>
</feature>
<evidence type="ECO:0000313" key="8">
    <source>
        <dbReference type="Proteomes" id="UP000184471"/>
    </source>
</evidence>
<feature type="domain" description="Major facilitator superfamily (MFS) profile" evidence="6">
    <location>
        <begin position="1"/>
        <end position="414"/>
    </location>
</feature>
<feature type="transmembrane region" description="Helical" evidence="5">
    <location>
        <begin position="360"/>
        <end position="380"/>
    </location>
</feature>
<evidence type="ECO:0000259" key="6">
    <source>
        <dbReference type="PROSITE" id="PS50850"/>
    </source>
</evidence>
<evidence type="ECO:0000313" key="7">
    <source>
        <dbReference type="EMBL" id="SHF87830.1"/>
    </source>
</evidence>
<comment type="subcellular location">
    <subcellularLocation>
        <location evidence="1">Cell membrane</location>
        <topology evidence="1">Multi-pass membrane protein</topology>
    </subcellularLocation>
</comment>
<feature type="transmembrane region" description="Helical" evidence="5">
    <location>
        <begin position="46"/>
        <end position="64"/>
    </location>
</feature>
<evidence type="ECO:0000256" key="1">
    <source>
        <dbReference type="ARBA" id="ARBA00004651"/>
    </source>
</evidence>
<reference evidence="7 8" key="1">
    <citation type="submission" date="2016-11" db="EMBL/GenBank/DDBJ databases">
        <authorList>
            <person name="Jaros S."/>
            <person name="Januszkiewicz K."/>
            <person name="Wedrychowicz H."/>
        </authorList>
    </citation>
    <scope>NUCLEOTIDE SEQUENCE [LARGE SCALE GENOMIC DNA]</scope>
    <source>
        <strain evidence="7 8">DSM 45408</strain>
    </source>
</reference>
<dbReference type="PROSITE" id="PS50850">
    <property type="entry name" value="MFS"/>
    <property type="match status" value="1"/>
</dbReference>
<dbReference type="GO" id="GO:0022857">
    <property type="term" value="F:transmembrane transporter activity"/>
    <property type="evidence" value="ECO:0007669"/>
    <property type="project" value="InterPro"/>
</dbReference>
<evidence type="ECO:0000256" key="3">
    <source>
        <dbReference type="ARBA" id="ARBA00022989"/>
    </source>
</evidence>
<dbReference type="InterPro" id="IPR011701">
    <property type="entry name" value="MFS"/>
</dbReference>
<feature type="transmembrane region" description="Helical" evidence="5">
    <location>
        <begin position="268"/>
        <end position="289"/>
    </location>
</feature>
<dbReference type="RefSeq" id="WP_083628311.1">
    <property type="nucleotide sequence ID" value="NZ_FQVX01000001.1"/>
</dbReference>
<feature type="transmembrane region" description="Helical" evidence="5">
    <location>
        <begin position="328"/>
        <end position="348"/>
    </location>
</feature>
<dbReference type="Proteomes" id="UP000184471">
    <property type="component" value="Unassembled WGS sequence"/>
</dbReference>
<dbReference type="AlphaFoldDB" id="A0A1M5F886"/>
<dbReference type="GO" id="GO:0005886">
    <property type="term" value="C:plasma membrane"/>
    <property type="evidence" value="ECO:0007669"/>
    <property type="project" value="UniProtKB-SubCell"/>
</dbReference>
<keyword evidence="4 5" id="KW-0472">Membrane</keyword>
<keyword evidence="3 5" id="KW-1133">Transmembrane helix</keyword>
<proteinExistence type="predicted"/>
<feature type="transmembrane region" description="Helical" evidence="5">
    <location>
        <begin position="76"/>
        <end position="103"/>
    </location>
</feature>
<dbReference type="STRING" id="1070870.SAMN05444351_1122"/>
<protein>
    <submittedName>
        <fullName evidence="7">Na+/melibiose symporter</fullName>
    </submittedName>
</protein>
<dbReference type="PANTHER" id="PTHR23530">
    <property type="entry name" value="TRANSPORT PROTEIN-RELATED"/>
    <property type="match status" value="1"/>
</dbReference>
<dbReference type="SUPFAM" id="SSF103473">
    <property type="entry name" value="MFS general substrate transporter"/>
    <property type="match status" value="1"/>
</dbReference>